<reference evidence="1" key="1">
    <citation type="submission" date="2023-08" db="EMBL/GenBank/DDBJ databases">
        <title>Draft sequence of the Babesia gibsoni genome.</title>
        <authorList>
            <person name="Yamagishi J.Y."/>
            <person name="Xuan X.X."/>
        </authorList>
    </citation>
    <scope>NUCLEOTIDE SEQUENCE</scope>
    <source>
        <strain evidence="1">Azabu</strain>
    </source>
</reference>
<dbReference type="Proteomes" id="UP001230268">
    <property type="component" value="Unassembled WGS sequence"/>
</dbReference>
<accession>A0AAD8PG64</accession>
<name>A0AAD8PG64_BABGI</name>
<comment type="caution">
    <text evidence="1">The sequence shown here is derived from an EMBL/GenBank/DDBJ whole genome shotgun (WGS) entry which is preliminary data.</text>
</comment>
<dbReference type="AlphaFoldDB" id="A0AAD8PG64"/>
<keyword evidence="2" id="KW-1185">Reference proteome</keyword>
<sequence>MSSIGRSLLARRGRVLVVPGQKRLSGLSCLDLRKEIQDSARKNVRTKVIWETFVQEVCKRVRRYEDAPKGEQVDMFTPTDISLILSSFAAAKKRVSHFVNYILETTRSTINKYDLRDIAVLYNGLVKLGVESDDMINSFTSTIESKLCAKTSEKDIALILNALLELRIRDIKGVFIKSSLIISSRIKYISNCHTLTLLLHSYSRYKVSDGITPEGYGVKRIKTSAVVPDGIQQENYNESQFSPLHEAPRDLAASAASDERSPEVILLQETTFSLLGRCAELMMHMRPTDIMYYYRSACNLIYNNSDGVTQQLYASLANLQKAHIRIREHLLEFETRELIALLQTFGYMMQEAEKHAHSDNDGELWVVRNEIRNSIPTLKEELINELTYRSRVMSFADALAFLKLLDVKDNRGLLLYRRLTYTLNKVDNWEKYQKSQIWDLFHCLVKRCEYVTSTEAQELMVAVARNITGTLKLKEVDALLGLAAKLGSKTNALLKKAGSVQCRASCLLPSQAASMLYHLTGLGYIDHLIPLFDACLKIDCFDDALKVLVSMAILKVNGLIDPPETLVNVAKSLLGGGKERSRQDDVDNILAFIEAAGVYENRDGNRKYMVYPRIYGRGDCVTIENVDVSSANKLKLDCRMLSLEECIASIANSLKEFIAKFDERTVLHLGYDAGDMVIPIVLEFATGSKVAVHVLMNDFYSGKNRMLKIDVYTQLKLMQQRGFRTVCCLSQEYYNGDKIQFTAKLLERCATAASAEIAEESRDGVKNKEVRPKRHIHILQPKVDSFSRLRMLVTGDSSVMYNSC</sequence>
<proteinExistence type="predicted"/>
<evidence type="ECO:0000313" key="1">
    <source>
        <dbReference type="EMBL" id="KAK1444739.1"/>
    </source>
</evidence>
<protein>
    <submittedName>
        <fullName evidence="1">Uncharacterized protein</fullName>
    </submittedName>
</protein>
<evidence type="ECO:0000313" key="2">
    <source>
        <dbReference type="Proteomes" id="UP001230268"/>
    </source>
</evidence>
<dbReference type="EMBL" id="JAVEPI010000001">
    <property type="protein sequence ID" value="KAK1444739.1"/>
    <property type="molecule type" value="Genomic_DNA"/>
</dbReference>
<organism evidence="1 2">
    <name type="scientific">Babesia gibsoni</name>
    <dbReference type="NCBI Taxonomy" id="33632"/>
    <lineage>
        <taxon>Eukaryota</taxon>
        <taxon>Sar</taxon>
        <taxon>Alveolata</taxon>
        <taxon>Apicomplexa</taxon>
        <taxon>Aconoidasida</taxon>
        <taxon>Piroplasmida</taxon>
        <taxon>Babesiidae</taxon>
        <taxon>Babesia</taxon>
    </lineage>
</organism>
<gene>
    <name evidence="1" type="ORF">BgAZ_106450</name>
</gene>